<dbReference type="InterPro" id="IPR029058">
    <property type="entry name" value="AB_hydrolase_fold"/>
</dbReference>
<evidence type="ECO:0000256" key="1">
    <source>
        <dbReference type="ARBA" id="ARBA00023180"/>
    </source>
</evidence>
<dbReference type="SUPFAM" id="SSF53474">
    <property type="entry name" value="alpha/beta-Hydrolases"/>
    <property type="match status" value="1"/>
</dbReference>
<feature type="non-terminal residue" evidence="3">
    <location>
        <position position="117"/>
    </location>
</feature>
<evidence type="ECO:0000259" key="2">
    <source>
        <dbReference type="Pfam" id="PF00135"/>
    </source>
</evidence>
<proteinExistence type="predicted"/>
<dbReference type="EMBL" id="GECU01012267">
    <property type="protein sequence ID" value="JAS95439.1"/>
    <property type="molecule type" value="Transcribed_RNA"/>
</dbReference>
<evidence type="ECO:0000313" key="3">
    <source>
        <dbReference type="EMBL" id="JAS95439.1"/>
    </source>
</evidence>
<feature type="domain" description="Carboxylesterase type B" evidence="2">
    <location>
        <begin position="6"/>
        <end position="117"/>
    </location>
</feature>
<sequence length="117" mass="12910">MEDYIEIPTNQGRLRGLILESEGISKTTYYSFQGIPYAKPPIGDLRFKDPQPFGKWSGVHDATMEGSDSLHKHIVFKNLLGDEDCLYLNVYTTEPGEEGGNKAVMVWIHGGGFSGGS</sequence>
<name>A0A1B6J8C3_9HEMI</name>
<dbReference type="InterPro" id="IPR002018">
    <property type="entry name" value="CarbesteraseB"/>
</dbReference>
<accession>A0A1B6J8C3</accession>
<gene>
    <name evidence="3" type="ORF">g.12318</name>
</gene>
<reference evidence="3" key="1">
    <citation type="submission" date="2015-11" db="EMBL/GenBank/DDBJ databases">
        <title>De novo transcriptome assembly of four potential Pierce s Disease insect vectors from Arizona vineyards.</title>
        <authorList>
            <person name="Tassone E.E."/>
        </authorList>
    </citation>
    <scope>NUCLEOTIDE SEQUENCE</scope>
</reference>
<organism evidence="3">
    <name type="scientific">Homalodisca liturata</name>
    <dbReference type="NCBI Taxonomy" id="320908"/>
    <lineage>
        <taxon>Eukaryota</taxon>
        <taxon>Metazoa</taxon>
        <taxon>Ecdysozoa</taxon>
        <taxon>Arthropoda</taxon>
        <taxon>Hexapoda</taxon>
        <taxon>Insecta</taxon>
        <taxon>Pterygota</taxon>
        <taxon>Neoptera</taxon>
        <taxon>Paraneoptera</taxon>
        <taxon>Hemiptera</taxon>
        <taxon>Auchenorrhyncha</taxon>
        <taxon>Membracoidea</taxon>
        <taxon>Cicadellidae</taxon>
        <taxon>Cicadellinae</taxon>
        <taxon>Proconiini</taxon>
        <taxon>Homalodisca</taxon>
    </lineage>
</organism>
<dbReference type="PANTHER" id="PTHR11559">
    <property type="entry name" value="CARBOXYLESTERASE"/>
    <property type="match status" value="1"/>
</dbReference>
<dbReference type="Pfam" id="PF00135">
    <property type="entry name" value="COesterase"/>
    <property type="match status" value="1"/>
</dbReference>
<dbReference type="AlphaFoldDB" id="A0A1B6J8C3"/>
<protein>
    <recommendedName>
        <fullName evidence="2">Carboxylesterase type B domain-containing protein</fullName>
    </recommendedName>
</protein>
<keyword evidence="1" id="KW-0325">Glycoprotein</keyword>
<dbReference type="Gene3D" id="3.40.50.1820">
    <property type="entry name" value="alpha/beta hydrolase"/>
    <property type="match status" value="1"/>
</dbReference>
<dbReference type="InterPro" id="IPR050309">
    <property type="entry name" value="Type-B_Carboxylest/Lipase"/>
</dbReference>